<dbReference type="AlphaFoldDB" id="A0A024GP26"/>
<protein>
    <submittedName>
        <fullName evidence="2">Uncharacterized protein</fullName>
    </submittedName>
</protein>
<dbReference type="InParanoid" id="A0A024GP26"/>
<feature type="compositionally biased region" description="Polar residues" evidence="1">
    <location>
        <begin position="22"/>
        <end position="37"/>
    </location>
</feature>
<dbReference type="Proteomes" id="UP000053237">
    <property type="component" value="Unassembled WGS sequence"/>
</dbReference>
<sequence>MASGDHPRGFNDVMITKKKQKQSNQTDRNKRQTLGEQLSQCRDAKQCARKTPSVRPTTFELYDHQVLPVVTPVGGRGGSKGRYLLAELYLLKNGNPVPQLNMNYACMYNGGCYNCASDTDGMDRLQYQKMMSAFWLAIHAVTMHSVWNDRIH</sequence>
<reference evidence="2 3" key="1">
    <citation type="submission" date="2012-05" db="EMBL/GenBank/DDBJ databases">
        <title>Recombination and specialization in a pathogen metapopulation.</title>
        <authorList>
            <person name="Gardiner A."/>
            <person name="Kemen E."/>
            <person name="Schultz-Larsen T."/>
            <person name="MacLean D."/>
            <person name="Van Oosterhout C."/>
            <person name="Jones J.D.G."/>
        </authorList>
    </citation>
    <scope>NUCLEOTIDE SEQUENCE [LARGE SCALE GENOMIC DNA]</scope>
    <source>
        <strain evidence="2 3">Ac Nc2</strain>
    </source>
</reference>
<keyword evidence="3" id="KW-1185">Reference proteome</keyword>
<dbReference type="EMBL" id="CAIX01000214">
    <property type="protein sequence ID" value="CCI48290.1"/>
    <property type="molecule type" value="Genomic_DNA"/>
</dbReference>
<evidence type="ECO:0000313" key="2">
    <source>
        <dbReference type="EMBL" id="CCI48290.1"/>
    </source>
</evidence>
<evidence type="ECO:0000256" key="1">
    <source>
        <dbReference type="SAM" id="MobiDB-lite"/>
    </source>
</evidence>
<evidence type="ECO:0000313" key="3">
    <source>
        <dbReference type="Proteomes" id="UP000053237"/>
    </source>
</evidence>
<proteinExistence type="predicted"/>
<gene>
    <name evidence="2" type="ORF">BN9_093630</name>
</gene>
<accession>A0A024GP26</accession>
<comment type="caution">
    <text evidence="2">The sequence shown here is derived from an EMBL/GenBank/DDBJ whole genome shotgun (WGS) entry which is preliminary data.</text>
</comment>
<organism evidence="2 3">
    <name type="scientific">Albugo candida</name>
    <dbReference type="NCBI Taxonomy" id="65357"/>
    <lineage>
        <taxon>Eukaryota</taxon>
        <taxon>Sar</taxon>
        <taxon>Stramenopiles</taxon>
        <taxon>Oomycota</taxon>
        <taxon>Peronosporomycetes</taxon>
        <taxon>Albuginales</taxon>
        <taxon>Albuginaceae</taxon>
        <taxon>Albugo</taxon>
    </lineage>
</organism>
<feature type="region of interest" description="Disordered" evidence="1">
    <location>
        <begin position="1"/>
        <end position="37"/>
    </location>
</feature>
<name>A0A024GP26_9STRA</name>